<reference evidence="9" key="1">
    <citation type="submission" date="2020-07" db="EMBL/GenBank/DDBJ databases">
        <title>Huge and variable diversity of episymbiotic CPR bacteria and DPANN archaea in groundwater ecosystems.</title>
        <authorList>
            <person name="He C.Y."/>
            <person name="Keren R."/>
            <person name="Whittaker M."/>
            <person name="Farag I.F."/>
            <person name="Doudna J."/>
            <person name="Cate J.H.D."/>
            <person name="Banfield J.F."/>
        </authorList>
    </citation>
    <scope>NUCLEOTIDE SEQUENCE</scope>
    <source>
        <strain evidence="9">NC_groundwater_1813_Pr3_B-0.1um_71_17</strain>
    </source>
</reference>
<proteinExistence type="inferred from homology"/>
<dbReference type="AlphaFoldDB" id="A0A933W895"/>
<dbReference type="GO" id="GO:0003677">
    <property type="term" value="F:DNA binding"/>
    <property type="evidence" value="ECO:0007669"/>
    <property type="project" value="InterPro"/>
</dbReference>
<dbReference type="PANTHER" id="PTHR43133">
    <property type="entry name" value="RNA POLYMERASE ECF-TYPE SIGMA FACTO"/>
    <property type="match status" value="1"/>
</dbReference>
<comment type="similarity">
    <text evidence="1">Belongs to the sigma-70 factor family. ECF subfamily.</text>
</comment>
<evidence type="ECO:0000256" key="5">
    <source>
        <dbReference type="SAM" id="MobiDB-lite"/>
    </source>
</evidence>
<gene>
    <name evidence="9" type="ORF">HZA61_04575</name>
</gene>
<dbReference type="NCBIfam" id="TIGR02937">
    <property type="entry name" value="sigma70-ECF"/>
    <property type="match status" value="1"/>
</dbReference>
<evidence type="ECO:0000313" key="9">
    <source>
        <dbReference type="EMBL" id="MBI5168746.1"/>
    </source>
</evidence>
<evidence type="ECO:0000313" key="10">
    <source>
        <dbReference type="Proteomes" id="UP000696931"/>
    </source>
</evidence>
<evidence type="ECO:0000256" key="2">
    <source>
        <dbReference type="ARBA" id="ARBA00023015"/>
    </source>
</evidence>
<dbReference type="Pfam" id="PF13490">
    <property type="entry name" value="zf-HC2"/>
    <property type="match status" value="1"/>
</dbReference>
<organism evidence="9 10">
    <name type="scientific">Eiseniibacteriota bacterium</name>
    <dbReference type="NCBI Taxonomy" id="2212470"/>
    <lineage>
        <taxon>Bacteria</taxon>
        <taxon>Candidatus Eiseniibacteriota</taxon>
    </lineage>
</organism>
<dbReference type="PANTHER" id="PTHR43133:SF51">
    <property type="entry name" value="RNA POLYMERASE SIGMA FACTOR"/>
    <property type="match status" value="1"/>
</dbReference>
<dbReference type="Gene3D" id="1.10.1740.10">
    <property type="match status" value="1"/>
</dbReference>
<dbReference type="InterPro" id="IPR014284">
    <property type="entry name" value="RNA_pol_sigma-70_dom"/>
</dbReference>
<dbReference type="Gene3D" id="1.10.10.1320">
    <property type="entry name" value="Anti-sigma factor, zinc-finger domain"/>
    <property type="match status" value="1"/>
</dbReference>
<dbReference type="CDD" id="cd06171">
    <property type="entry name" value="Sigma70_r4"/>
    <property type="match status" value="1"/>
</dbReference>
<dbReference type="InterPro" id="IPR013249">
    <property type="entry name" value="RNA_pol_sigma70_r4_t2"/>
</dbReference>
<evidence type="ECO:0000259" key="7">
    <source>
        <dbReference type="Pfam" id="PF08281"/>
    </source>
</evidence>
<evidence type="ECO:0000259" key="8">
    <source>
        <dbReference type="Pfam" id="PF13490"/>
    </source>
</evidence>
<accession>A0A933W895</accession>
<feature type="domain" description="RNA polymerase sigma factor 70 region 4 type 2" evidence="7">
    <location>
        <begin position="148"/>
        <end position="197"/>
    </location>
</feature>
<keyword evidence="4" id="KW-0804">Transcription</keyword>
<dbReference type="SUPFAM" id="SSF88946">
    <property type="entry name" value="Sigma2 domain of RNA polymerase sigma factors"/>
    <property type="match status" value="1"/>
</dbReference>
<dbReference type="InterPro" id="IPR039425">
    <property type="entry name" value="RNA_pol_sigma-70-like"/>
</dbReference>
<dbReference type="EMBL" id="JACRIW010000033">
    <property type="protein sequence ID" value="MBI5168746.1"/>
    <property type="molecule type" value="Genomic_DNA"/>
</dbReference>
<evidence type="ECO:0000256" key="4">
    <source>
        <dbReference type="ARBA" id="ARBA00023163"/>
    </source>
</evidence>
<dbReference type="InterPro" id="IPR007627">
    <property type="entry name" value="RNA_pol_sigma70_r2"/>
</dbReference>
<dbReference type="Pfam" id="PF08281">
    <property type="entry name" value="Sigma70_r4_2"/>
    <property type="match status" value="1"/>
</dbReference>
<dbReference type="GO" id="GO:0006352">
    <property type="term" value="P:DNA-templated transcription initiation"/>
    <property type="evidence" value="ECO:0007669"/>
    <property type="project" value="InterPro"/>
</dbReference>
<dbReference type="GO" id="GO:0016987">
    <property type="term" value="F:sigma factor activity"/>
    <property type="evidence" value="ECO:0007669"/>
    <property type="project" value="UniProtKB-KW"/>
</dbReference>
<evidence type="ECO:0000256" key="1">
    <source>
        <dbReference type="ARBA" id="ARBA00010641"/>
    </source>
</evidence>
<name>A0A933W895_UNCEI</name>
<evidence type="ECO:0000259" key="6">
    <source>
        <dbReference type="Pfam" id="PF04542"/>
    </source>
</evidence>
<dbReference type="InterPro" id="IPR013324">
    <property type="entry name" value="RNA_pol_sigma_r3/r4-like"/>
</dbReference>
<dbReference type="Pfam" id="PF04542">
    <property type="entry name" value="Sigma70_r2"/>
    <property type="match status" value="1"/>
</dbReference>
<dbReference type="InterPro" id="IPR027383">
    <property type="entry name" value="Znf_put"/>
</dbReference>
<comment type="caution">
    <text evidence="9">The sequence shown here is derived from an EMBL/GenBank/DDBJ whole genome shotgun (WGS) entry which is preliminary data.</text>
</comment>
<feature type="region of interest" description="Disordered" evidence="5">
    <location>
        <begin position="111"/>
        <end position="143"/>
    </location>
</feature>
<dbReference type="InterPro" id="IPR013325">
    <property type="entry name" value="RNA_pol_sigma_r2"/>
</dbReference>
<protein>
    <submittedName>
        <fullName evidence="9">Sigma-70 family RNA polymerase sigma factor</fullName>
    </submittedName>
</protein>
<keyword evidence="3" id="KW-0731">Sigma factor</keyword>
<feature type="domain" description="RNA polymerase sigma-70 region 2" evidence="6">
    <location>
        <begin position="53"/>
        <end position="115"/>
    </location>
</feature>
<dbReference type="InterPro" id="IPR036388">
    <property type="entry name" value="WH-like_DNA-bd_sf"/>
</dbReference>
<sequence>MGKGFVAAVPGAKAGRKPANGAAALSRAEETRLLKAARTGDEKALREIVQMVSGPAYRFSMGFCRNTDDAEDLVQDVMATLLRSLDSFRGESSLSTWTYIVAKRACGRRRQRAKRQMSIEDLGPNEADRPDPGPGPSHRAENSELSAALEAAIASLPDAQKQVLVMRDVEGLSAAEVGKVLGLGERAVKSRLHRARLVLREKLAPYVKGGDAPAPAESCPDTALMLSRYMEGELNATVCKRMEEHVSQCPSCGGTCESLRQVLGACRTHGDRPLPEDLRKAVRSAVKMAIATR</sequence>
<dbReference type="InterPro" id="IPR041916">
    <property type="entry name" value="Anti_sigma_zinc_sf"/>
</dbReference>
<keyword evidence="2" id="KW-0805">Transcription regulation</keyword>
<evidence type="ECO:0000256" key="3">
    <source>
        <dbReference type="ARBA" id="ARBA00023082"/>
    </source>
</evidence>
<dbReference type="Gene3D" id="1.10.10.10">
    <property type="entry name" value="Winged helix-like DNA-binding domain superfamily/Winged helix DNA-binding domain"/>
    <property type="match status" value="1"/>
</dbReference>
<dbReference type="SUPFAM" id="SSF88659">
    <property type="entry name" value="Sigma3 and sigma4 domains of RNA polymerase sigma factors"/>
    <property type="match status" value="1"/>
</dbReference>
<feature type="domain" description="Putative zinc-finger" evidence="8">
    <location>
        <begin position="219"/>
        <end position="252"/>
    </location>
</feature>
<dbReference type="Proteomes" id="UP000696931">
    <property type="component" value="Unassembled WGS sequence"/>
</dbReference>